<accession>A0A0E0GSM0</accession>
<evidence type="ECO:0000256" key="6">
    <source>
        <dbReference type="ARBA" id="ARBA00022741"/>
    </source>
</evidence>
<dbReference type="CDD" id="cd14135">
    <property type="entry name" value="STKc_PRP4"/>
    <property type="match status" value="1"/>
</dbReference>
<evidence type="ECO:0000256" key="1">
    <source>
        <dbReference type="ARBA" id="ARBA00004123"/>
    </source>
</evidence>
<feature type="compositionally biased region" description="Basic and acidic residues" evidence="13">
    <location>
        <begin position="124"/>
        <end position="146"/>
    </location>
</feature>
<dbReference type="Gramene" id="ONIVA03G32840.5">
    <property type="protein sequence ID" value="ONIVA03G32840.5"/>
    <property type="gene ID" value="ONIVA03G32840"/>
</dbReference>
<dbReference type="SUPFAM" id="SSF56112">
    <property type="entry name" value="Protein kinase-like (PK-like)"/>
    <property type="match status" value="1"/>
</dbReference>
<evidence type="ECO:0000313" key="16">
    <source>
        <dbReference type="Proteomes" id="UP000006591"/>
    </source>
</evidence>
<dbReference type="Gene3D" id="1.10.10.10">
    <property type="entry name" value="Winged helix-like DNA-binding domain superfamily/Winged helix DNA-binding domain"/>
    <property type="match status" value="1"/>
</dbReference>
<sequence length="1175" mass="132546">MASEEAARSHLSPRKHRRSPHDDDDAEDGASSPKRHKRGHHRHRHRVSPAAADPAEGEAEDGEILDQATAAVGVGVGRGLDADAGETGSVQGVLPAPEHGDNSDADLNIHVNELHTSQLARNPSQEHDYPAKSDHAAHEAIVEYHSRRSPGSRNHNEAHSKDCLRSCHASRETGFQTDGSRNSVRLDYEHGIDDRHGEPDRYSNRRWETEERGCYKKRKKSGCHIGRHTDICNSEEKHLDERKHGSLVEKKVDLHGLAYHERRSGDGRFDQKASAHHGHGEGREMDRWNSSTRKKDEEWRNRKNDTARNSYKETDRVGSRYGEEKLNDSIDKRDKRGFRGKEMDACWSRAVNGNEGSISYTHANYGMSGIYKDGSSFGGDDTKAKCKRRPEEEKKEPYSKSSSNYVREEDEENYLENIEDRKQQEKSAHYIDNKEINNDPAATKQRSNNLRAKEDITNDHELSNVFVGAKFYNVRKSPTLPKISISLGTSDNKRATSASGLQEGSSRISHNKRTTSASGLQEGIPMRGKQVILGNVIDGEQPIDRKLGNENSMLAKKNTLHDNWEDEEGYYIYHFGEVLQGRYEITARRGKGVFSTVVHAKDLKAQKDGCREVAIKIICNNIEKSGKREISILEKLGTADHEDKQHCVRIISSFMHQNHLCLVLESLHMNLREVIKKFGHGTGLKLTAVRAYTKHIFIALKHLRHCGVLHCDIKPDNILVNKDNNLLKLCDFGSAMSAGNNEITPYLVSRFYRAPEIILGLPYDHPLDMWSAGCCLSELNTGKILFDGSTNNDMLRLHMELKGPFPKKMLRKGAFTMQHFDQNLNFLARKKDPITKTFVNRLLLNIKPKGVGSAISSCPGDDPKMISSFKDLLEKIFVLDPKKRITVPEALSHPFITGNIGPSTMDRSMVTDFGGPHRAVTLINNSKGVAKTLPFSFLPQTFSPFAGGGGGGAARRRCLPNLIASKQNRPLNSQNVADALQKFSLKKTAVQKALDALADSGQISFKEYGKQKIYLARQDQFDIPNGEELEEMKKANIKLQEELADQKKAISEVESEVRGLQSNLTLAEIKSKEAKLQREVQEMEEKLNKLRNGVILVKPEDKKIIEESFSEKVNQWRKRKRMFKELWDNITENSPKDQKEFKEELGLEYDEDVGVNLQSYSDMLTSLSKRRKVSR</sequence>
<comment type="similarity">
    <text evidence="11">Belongs to the protein kinase superfamily. CMGC Ser/Thr protein kinase family.</text>
</comment>
<dbReference type="InterPro" id="IPR010776">
    <property type="entry name" value="Hop2_WH_dom"/>
</dbReference>
<feature type="compositionally biased region" description="Basic and acidic residues" evidence="13">
    <location>
        <begin position="418"/>
        <end position="437"/>
    </location>
</feature>
<keyword evidence="16" id="KW-1185">Reference proteome</keyword>
<feature type="region of interest" description="Disordered" evidence="13">
    <location>
        <begin position="486"/>
        <end position="522"/>
    </location>
</feature>
<dbReference type="InterPro" id="IPR036388">
    <property type="entry name" value="WH-like_DNA-bd_sf"/>
</dbReference>
<feature type="domain" description="Protein kinase" evidence="14">
    <location>
        <begin position="583"/>
        <end position="896"/>
    </location>
</feature>
<feature type="compositionally biased region" description="Basic residues" evidence="13">
    <location>
        <begin position="33"/>
        <end position="47"/>
    </location>
</feature>
<dbReference type="eggNOG" id="KOG4603">
    <property type="taxonomic scope" value="Eukaryota"/>
</dbReference>
<feature type="region of interest" description="Disordered" evidence="13">
    <location>
        <begin position="371"/>
        <end position="455"/>
    </location>
</feature>
<feature type="compositionally biased region" description="Polar residues" evidence="13">
    <location>
        <begin position="114"/>
        <end position="123"/>
    </location>
</feature>
<keyword evidence="8" id="KW-0067">ATP-binding</keyword>
<evidence type="ECO:0000256" key="10">
    <source>
        <dbReference type="ARBA" id="ARBA00023242"/>
    </source>
</evidence>
<dbReference type="InterPro" id="IPR040661">
    <property type="entry name" value="LZ3wCH"/>
</dbReference>
<evidence type="ECO:0000256" key="4">
    <source>
        <dbReference type="ARBA" id="ARBA00022527"/>
    </source>
</evidence>
<feature type="region of interest" description="Disordered" evidence="13">
    <location>
        <begin position="263"/>
        <end position="304"/>
    </location>
</feature>
<dbReference type="Pfam" id="PF07106">
    <property type="entry name" value="WHD_TBPIP"/>
    <property type="match status" value="1"/>
</dbReference>
<keyword evidence="4" id="KW-0723">Serine/threonine-protein kinase</keyword>
<dbReference type="OMA" id="MQHFDQN"/>
<proteinExistence type="inferred from homology"/>
<comment type="subcellular location">
    <subcellularLocation>
        <location evidence="1">Nucleus</location>
    </subcellularLocation>
</comment>
<organism evidence="15">
    <name type="scientific">Oryza nivara</name>
    <name type="common">Indian wild rice</name>
    <name type="synonym">Oryza sativa f. spontanea</name>
    <dbReference type="NCBI Taxonomy" id="4536"/>
    <lineage>
        <taxon>Eukaryota</taxon>
        <taxon>Viridiplantae</taxon>
        <taxon>Streptophyta</taxon>
        <taxon>Embryophyta</taxon>
        <taxon>Tracheophyta</taxon>
        <taxon>Spermatophyta</taxon>
        <taxon>Magnoliopsida</taxon>
        <taxon>Liliopsida</taxon>
        <taxon>Poales</taxon>
        <taxon>Poaceae</taxon>
        <taxon>BOP clade</taxon>
        <taxon>Oryzoideae</taxon>
        <taxon>Oryzeae</taxon>
        <taxon>Oryzinae</taxon>
        <taxon>Oryza</taxon>
    </lineage>
</organism>
<dbReference type="FunFam" id="1.10.510.10:FF:000078">
    <property type="entry name" value="Serine/threonine-protein kinase PRP4 homolog"/>
    <property type="match status" value="1"/>
</dbReference>
<keyword evidence="7" id="KW-0418">Kinase</keyword>
<dbReference type="EC" id="2.7.11.1" evidence="2"/>
<dbReference type="PANTHER" id="PTHR24058:SF103">
    <property type="entry name" value="SERINE_THREONINE-PROTEIN KINASE PRP4 HOMOLOG"/>
    <property type="match status" value="1"/>
</dbReference>
<dbReference type="EnsemblPlants" id="ONIVA03G32840.5">
    <property type="protein sequence ID" value="ONIVA03G32840.5"/>
    <property type="gene ID" value="ONIVA03G32840"/>
</dbReference>
<dbReference type="GO" id="GO:0005524">
    <property type="term" value="F:ATP binding"/>
    <property type="evidence" value="ECO:0007669"/>
    <property type="project" value="UniProtKB-KW"/>
</dbReference>
<dbReference type="Proteomes" id="UP000006591">
    <property type="component" value="Chromosome 3"/>
</dbReference>
<evidence type="ECO:0000256" key="5">
    <source>
        <dbReference type="ARBA" id="ARBA00022679"/>
    </source>
</evidence>
<dbReference type="InterPro" id="IPR011009">
    <property type="entry name" value="Kinase-like_dom_sf"/>
</dbReference>
<dbReference type="InterPro" id="IPR008271">
    <property type="entry name" value="Ser/Thr_kinase_AS"/>
</dbReference>
<dbReference type="SMART" id="SM00220">
    <property type="entry name" value="S_TKc"/>
    <property type="match status" value="1"/>
</dbReference>
<dbReference type="AlphaFoldDB" id="A0A0E0GSM0"/>
<dbReference type="InterPro" id="IPR000719">
    <property type="entry name" value="Prot_kinase_dom"/>
</dbReference>
<evidence type="ECO:0000256" key="3">
    <source>
        <dbReference type="ARBA" id="ARBA00016093"/>
    </source>
</evidence>
<feature type="compositionally biased region" description="Acidic residues" evidence="13">
    <location>
        <begin position="55"/>
        <end position="64"/>
    </location>
</feature>
<evidence type="ECO:0000256" key="13">
    <source>
        <dbReference type="SAM" id="MobiDB-lite"/>
    </source>
</evidence>
<evidence type="ECO:0000313" key="15">
    <source>
        <dbReference type="EnsemblPlants" id="ONIVA03G32840.5"/>
    </source>
</evidence>
<evidence type="ECO:0000256" key="8">
    <source>
        <dbReference type="ARBA" id="ARBA00022840"/>
    </source>
</evidence>
<name>A0A0E0GSM0_ORYNI</name>
<protein>
    <recommendedName>
        <fullName evidence="3">Homologous-pairing protein 2 homolog</fullName>
        <ecNumber evidence="2">2.7.11.1</ecNumber>
    </recommendedName>
</protein>
<dbReference type="eggNOG" id="KOG0670">
    <property type="taxonomic scope" value="Eukaryota"/>
</dbReference>
<keyword evidence="5" id="KW-0808">Transferase</keyword>
<keyword evidence="9 12" id="KW-0175">Coiled coil</keyword>
<dbReference type="GO" id="GO:0005634">
    <property type="term" value="C:nucleus"/>
    <property type="evidence" value="ECO:0007669"/>
    <property type="project" value="UniProtKB-SubCell"/>
</dbReference>
<keyword evidence="6" id="KW-0547">Nucleotide-binding</keyword>
<dbReference type="GO" id="GO:0004674">
    <property type="term" value="F:protein serine/threonine kinase activity"/>
    <property type="evidence" value="ECO:0007669"/>
    <property type="project" value="UniProtKB-KW"/>
</dbReference>
<evidence type="ECO:0000256" key="7">
    <source>
        <dbReference type="ARBA" id="ARBA00022777"/>
    </source>
</evidence>
<evidence type="ECO:0000256" key="9">
    <source>
        <dbReference type="ARBA" id="ARBA00023054"/>
    </source>
</evidence>
<feature type="region of interest" description="Disordered" evidence="13">
    <location>
        <begin position="1"/>
        <end position="66"/>
    </location>
</feature>
<feature type="region of interest" description="Disordered" evidence="13">
    <location>
        <begin position="78"/>
        <end position="160"/>
    </location>
</feature>
<evidence type="ECO:0000256" key="12">
    <source>
        <dbReference type="SAM" id="Coils"/>
    </source>
</evidence>
<dbReference type="PANTHER" id="PTHR24058">
    <property type="entry name" value="DUAL SPECIFICITY PROTEIN KINASE"/>
    <property type="match status" value="1"/>
</dbReference>
<dbReference type="InterPro" id="IPR050494">
    <property type="entry name" value="Ser_Thr_dual-spec_kinase"/>
</dbReference>
<dbReference type="Gene3D" id="3.30.200.20">
    <property type="entry name" value="Phosphorylase Kinase, domain 1"/>
    <property type="match status" value="1"/>
</dbReference>
<feature type="coiled-coil region" evidence="12">
    <location>
        <begin position="1029"/>
        <end position="1093"/>
    </location>
</feature>
<dbReference type="Pfam" id="PF00069">
    <property type="entry name" value="Pkinase"/>
    <property type="match status" value="1"/>
</dbReference>
<dbReference type="PROSITE" id="PS00108">
    <property type="entry name" value="PROTEIN_KINASE_ST"/>
    <property type="match status" value="1"/>
</dbReference>
<dbReference type="Pfam" id="PF18517">
    <property type="entry name" value="LZ3wCH"/>
    <property type="match status" value="1"/>
</dbReference>
<reference evidence="15" key="2">
    <citation type="submission" date="2018-04" db="EMBL/GenBank/DDBJ databases">
        <title>OnivRS2 (Oryza nivara Reference Sequence Version 2).</title>
        <authorList>
            <person name="Zhang J."/>
            <person name="Kudrna D."/>
            <person name="Lee S."/>
            <person name="Talag J."/>
            <person name="Rajasekar S."/>
            <person name="Welchert J."/>
            <person name="Hsing Y.-I."/>
            <person name="Wing R.A."/>
        </authorList>
    </citation>
    <scope>NUCLEOTIDE SEQUENCE [LARGE SCALE GENOMIC DNA]</scope>
    <source>
        <strain evidence="15">SL10</strain>
    </source>
</reference>
<feature type="compositionally biased region" description="Polar residues" evidence="13">
    <location>
        <begin position="486"/>
        <end position="519"/>
    </location>
</feature>
<evidence type="ECO:0000259" key="14">
    <source>
        <dbReference type="PROSITE" id="PS50011"/>
    </source>
</evidence>
<reference evidence="15" key="1">
    <citation type="submission" date="2015-04" db="UniProtKB">
        <authorList>
            <consortium name="EnsemblPlants"/>
        </authorList>
    </citation>
    <scope>IDENTIFICATION</scope>
    <source>
        <strain evidence="15">SL10</strain>
    </source>
</reference>
<dbReference type="PROSITE" id="PS50011">
    <property type="entry name" value="PROTEIN_KINASE_DOM"/>
    <property type="match status" value="1"/>
</dbReference>
<dbReference type="InterPro" id="IPR044092">
    <property type="entry name" value="STKc_PRP4"/>
</dbReference>
<evidence type="ECO:0000256" key="11">
    <source>
        <dbReference type="ARBA" id="ARBA00023596"/>
    </source>
</evidence>
<evidence type="ECO:0000256" key="2">
    <source>
        <dbReference type="ARBA" id="ARBA00012513"/>
    </source>
</evidence>
<dbReference type="STRING" id="4536.A0A0E0GSM0"/>
<dbReference type="GO" id="GO:0045292">
    <property type="term" value="P:mRNA cis splicing, via spliceosome"/>
    <property type="evidence" value="ECO:0007669"/>
    <property type="project" value="InterPro"/>
</dbReference>
<dbReference type="Gene3D" id="1.10.510.10">
    <property type="entry name" value="Transferase(Phosphotransferase) domain 1"/>
    <property type="match status" value="1"/>
</dbReference>
<keyword evidence="10" id="KW-0539">Nucleus</keyword>
<feature type="compositionally biased region" description="Basic and acidic residues" evidence="13">
    <location>
        <begin position="380"/>
        <end position="398"/>
    </location>
</feature>